<dbReference type="EMBL" id="JACIEK010000004">
    <property type="protein sequence ID" value="MBB3998354.1"/>
    <property type="molecule type" value="Genomic_DNA"/>
</dbReference>
<dbReference type="AlphaFoldDB" id="A0A7W6EHM0"/>
<proteinExistence type="predicted"/>
<evidence type="ECO:0000313" key="3">
    <source>
        <dbReference type="Proteomes" id="UP000542776"/>
    </source>
</evidence>
<gene>
    <name evidence="2" type="ORF">GGR04_002193</name>
</gene>
<protein>
    <submittedName>
        <fullName evidence="2">Uncharacterized protein</fullName>
    </submittedName>
</protein>
<name>A0A7W6EHM0_9HYPH</name>
<evidence type="ECO:0000313" key="2">
    <source>
        <dbReference type="EMBL" id="MBB3998354.1"/>
    </source>
</evidence>
<organism evidence="2 3">
    <name type="scientific">Aureimonas pseudogalii</name>
    <dbReference type="NCBI Taxonomy" id="1744844"/>
    <lineage>
        <taxon>Bacteria</taxon>
        <taxon>Pseudomonadati</taxon>
        <taxon>Pseudomonadota</taxon>
        <taxon>Alphaproteobacteria</taxon>
        <taxon>Hyphomicrobiales</taxon>
        <taxon>Aurantimonadaceae</taxon>
        <taxon>Aureimonas</taxon>
    </lineage>
</organism>
<dbReference type="Proteomes" id="UP000542776">
    <property type="component" value="Unassembled WGS sequence"/>
</dbReference>
<evidence type="ECO:0000256" key="1">
    <source>
        <dbReference type="SAM" id="MobiDB-lite"/>
    </source>
</evidence>
<dbReference type="RefSeq" id="WP_183199882.1">
    <property type="nucleotide sequence ID" value="NZ_JACIEK010000004.1"/>
</dbReference>
<comment type="caution">
    <text evidence="2">The sequence shown here is derived from an EMBL/GenBank/DDBJ whole genome shotgun (WGS) entry which is preliminary data.</text>
</comment>
<keyword evidence="3" id="KW-1185">Reference proteome</keyword>
<feature type="region of interest" description="Disordered" evidence="1">
    <location>
        <begin position="22"/>
        <end position="118"/>
    </location>
</feature>
<sequence>MKLDVPHPKRIACRWTPPQIRRGSIAPCVHPDQPFSQPVARMATSSSVHGRSAVGDPKHVADSRACPGSRDDRAAGPVPRGSRTASDVVTGDKVQLRARRQKPPDRPVGPAPSGRTPVDPAVTLAIIVSQTCHSKRDRGLADALSDQEHVMHNIRILHPTNGTYVYGHVPEKKAKGLVIPPGPVLLKRGRDTAFGGFGACHIWGRHERELRQRGCTDAADIPKFVASIVCAGSQIHCEFEEIARLKVTVVRERLGSVVLQYNEHAETPHYSVVTAFANPRHFGSYVGQIRSTL</sequence>
<accession>A0A7W6EHM0</accession>
<reference evidence="2 3" key="1">
    <citation type="submission" date="2020-08" db="EMBL/GenBank/DDBJ databases">
        <title>Genomic Encyclopedia of Type Strains, Phase IV (KMG-IV): sequencing the most valuable type-strain genomes for metagenomic binning, comparative biology and taxonomic classification.</title>
        <authorList>
            <person name="Goeker M."/>
        </authorList>
    </citation>
    <scope>NUCLEOTIDE SEQUENCE [LARGE SCALE GENOMIC DNA]</scope>
    <source>
        <strain evidence="2 3">DSM 102238</strain>
    </source>
</reference>